<evidence type="ECO:0000313" key="1">
    <source>
        <dbReference type="EMBL" id="CAG8535196.1"/>
    </source>
</evidence>
<dbReference type="Proteomes" id="UP000789525">
    <property type="component" value="Unassembled WGS sequence"/>
</dbReference>
<reference evidence="1" key="1">
    <citation type="submission" date="2021-06" db="EMBL/GenBank/DDBJ databases">
        <authorList>
            <person name="Kallberg Y."/>
            <person name="Tangrot J."/>
            <person name="Rosling A."/>
        </authorList>
    </citation>
    <scope>NUCLEOTIDE SEQUENCE</scope>
    <source>
        <strain evidence="1">CL356</strain>
    </source>
</reference>
<organism evidence="1 2">
    <name type="scientific">Acaulospora colombiana</name>
    <dbReference type="NCBI Taxonomy" id="27376"/>
    <lineage>
        <taxon>Eukaryota</taxon>
        <taxon>Fungi</taxon>
        <taxon>Fungi incertae sedis</taxon>
        <taxon>Mucoromycota</taxon>
        <taxon>Glomeromycotina</taxon>
        <taxon>Glomeromycetes</taxon>
        <taxon>Diversisporales</taxon>
        <taxon>Acaulosporaceae</taxon>
        <taxon>Acaulospora</taxon>
    </lineage>
</organism>
<sequence>MALENWYFIWTRYIYSFTDYDNIPQKKIITSADFNDNGNELGNYVT</sequence>
<evidence type="ECO:0000313" key="2">
    <source>
        <dbReference type="Proteomes" id="UP000789525"/>
    </source>
</evidence>
<accession>A0ACA9LJR0</accession>
<dbReference type="EMBL" id="CAJVPT010006850">
    <property type="protein sequence ID" value="CAG8535196.1"/>
    <property type="molecule type" value="Genomic_DNA"/>
</dbReference>
<comment type="caution">
    <text evidence="1">The sequence shown here is derived from an EMBL/GenBank/DDBJ whole genome shotgun (WGS) entry which is preliminary data.</text>
</comment>
<protein>
    <submittedName>
        <fullName evidence="1">16606_t:CDS:1</fullName>
    </submittedName>
</protein>
<proteinExistence type="predicted"/>
<name>A0ACA9LJR0_9GLOM</name>
<keyword evidence="2" id="KW-1185">Reference proteome</keyword>
<gene>
    <name evidence="1" type="ORF">ACOLOM_LOCUS4240</name>
</gene>